<dbReference type="GO" id="GO:0005506">
    <property type="term" value="F:iron ion binding"/>
    <property type="evidence" value="ECO:0007669"/>
    <property type="project" value="InterPro"/>
</dbReference>
<dbReference type="InterPro" id="IPR050307">
    <property type="entry name" value="Sterol_Desaturase_Related"/>
</dbReference>
<dbReference type="PANTHER" id="PTHR11863">
    <property type="entry name" value="STEROL DESATURASE"/>
    <property type="match status" value="1"/>
</dbReference>
<evidence type="ECO:0000256" key="2">
    <source>
        <dbReference type="ARBA" id="ARBA00022692"/>
    </source>
</evidence>
<dbReference type="GO" id="GO:0016020">
    <property type="term" value="C:membrane"/>
    <property type="evidence" value="ECO:0007669"/>
    <property type="project" value="UniProtKB-SubCell"/>
</dbReference>
<keyword evidence="8" id="KW-1185">Reference proteome</keyword>
<evidence type="ECO:0000313" key="7">
    <source>
        <dbReference type="EMBL" id="RKE98129.1"/>
    </source>
</evidence>
<feature type="transmembrane region" description="Helical" evidence="5">
    <location>
        <begin position="53"/>
        <end position="70"/>
    </location>
</feature>
<accession>A0A420DVA5</accession>
<organism evidence="7 8">
    <name type="scientific">Ichthyenterobacterium magnum</name>
    <dbReference type="NCBI Taxonomy" id="1230530"/>
    <lineage>
        <taxon>Bacteria</taxon>
        <taxon>Pseudomonadati</taxon>
        <taxon>Bacteroidota</taxon>
        <taxon>Flavobacteriia</taxon>
        <taxon>Flavobacteriales</taxon>
        <taxon>Flavobacteriaceae</taxon>
        <taxon>Ichthyenterobacterium</taxon>
    </lineage>
</organism>
<evidence type="ECO:0000256" key="1">
    <source>
        <dbReference type="ARBA" id="ARBA00004370"/>
    </source>
</evidence>
<dbReference type="Pfam" id="PF04116">
    <property type="entry name" value="FA_hydroxylase"/>
    <property type="match status" value="1"/>
</dbReference>
<dbReference type="EMBL" id="RAQJ01000001">
    <property type="protein sequence ID" value="RKE98129.1"/>
    <property type="molecule type" value="Genomic_DNA"/>
</dbReference>
<feature type="domain" description="Fatty acid hydroxylase" evidence="6">
    <location>
        <begin position="92"/>
        <end position="223"/>
    </location>
</feature>
<dbReference type="GO" id="GO:0016491">
    <property type="term" value="F:oxidoreductase activity"/>
    <property type="evidence" value="ECO:0007669"/>
    <property type="project" value="InterPro"/>
</dbReference>
<keyword evidence="2 5" id="KW-0812">Transmembrane</keyword>
<keyword evidence="3 5" id="KW-1133">Transmembrane helix</keyword>
<dbReference type="RefSeq" id="WP_120199355.1">
    <property type="nucleotide sequence ID" value="NZ_RAQJ01000001.1"/>
</dbReference>
<feature type="transmembrane region" description="Helical" evidence="5">
    <location>
        <begin position="82"/>
        <end position="105"/>
    </location>
</feature>
<keyword evidence="4 5" id="KW-0472">Membrane</keyword>
<sequence>MQSILSELPTPLELLLDPLSLCVLVSYVILILWEELFPARQLPKVKFWRIKGLVFFFAFFFIASYLPIFIDPYLLKFQVFDLSQLGVLTSSLIGLIVYELVIYAYHITMHKYDFLWRTFHQVHHSAERLDAYGSLFHSPLDMIGFTLVGSVSFALLIGLPPQSVTILLFVVNFLAFFQHANIKTPRWIGYIVQRPESHSIHHGKGIHRNNYADLPLIDMVFGTFENPKHYQKETGFYDGASSRLKDMFLFRDVSKKSK</sequence>
<gene>
    <name evidence="7" type="ORF">BXY80_0203</name>
</gene>
<evidence type="ECO:0000313" key="8">
    <source>
        <dbReference type="Proteomes" id="UP000284892"/>
    </source>
</evidence>
<proteinExistence type="predicted"/>
<dbReference type="GO" id="GO:0008610">
    <property type="term" value="P:lipid biosynthetic process"/>
    <property type="evidence" value="ECO:0007669"/>
    <property type="project" value="InterPro"/>
</dbReference>
<evidence type="ECO:0000256" key="5">
    <source>
        <dbReference type="SAM" id="Phobius"/>
    </source>
</evidence>
<dbReference type="InterPro" id="IPR006694">
    <property type="entry name" value="Fatty_acid_hydroxylase"/>
</dbReference>
<dbReference type="OrthoDB" id="9770329at2"/>
<evidence type="ECO:0000256" key="4">
    <source>
        <dbReference type="ARBA" id="ARBA00023136"/>
    </source>
</evidence>
<dbReference type="AlphaFoldDB" id="A0A420DVA5"/>
<protein>
    <submittedName>
        <fullName evidence="7">Sterol desaturase/sphingolipid hydroxylase (Fatty acid hydroxylase superfamily)</fullName>
    </submittedName>
</protein>
<comment type="caution">
    <text evidence="7">The sequence shown here is derived from an EMBL/GenBank/DDBJ whole genome shotgun (WGS) entry which is preliminary data.</text>
</comment>
<dbReference type="Proteomes" id="UP000284892">
    <property type="component" value="Unassembled WGS sequence"/>
</dbReference>
<reference evidence="7 8" key="1">
    <citation type="submission" date="2018-09" db="EMBL/GenBank/DDBJ databases">
        <title>Genomic Encyclopedia of Archaeal and Bacterial Type Strains, Phase II (KMG-II): from individual species to whole genera.</title>
        <authorList>
            <person name="Goeker M."/>
        </authorList>
    </citation>
    <scope>NUCLEOTIDE SEQUENCE [LARGE SCALE GENOMIC DNA]</scope>
    <source>
        <strain evidence="7 8">DSM 26283</strain>
    </source>
</reference>
<evidence type="ECO:0000259" key="6">
    <source>
        <dbReference type="Pfam" id="PF04116"/>
    </source>
</evidence>
<comment type="subcellular location">
    <subcellularLocation>
        <location evidence="1">Membrane</location>
    </subcellularLocation>
</comment>
<name>A0A420DVA5_9FLAO</name>
<feature type="transmembrane region" description="Helical" evidence="5">
    <location>
        <begin position="15"/>
        <end position="33"/>
    </location>
</feature>
<evidence type="ECO:0000256" key="3">
    <source>
        <dbReference type="ARBA" id="ARBA00022989"/>
    </source>
</evidence>